<dbReference type="PANTHER" id="PTHR45640">
    <property type="entry name" value="HEAT SHOCK PROTEIN HSP-12.2-RELATED"/>
    <property type="match status" value="1"/>
</dbReference>
<organism evidence="5 6">
    <name type="scientific">Ascaris lumbricoides</name>
    <name type="common">Giant roundworm</name>
    <dbReference type="NCBI Taxonomy" id="6252"/>
    <lineage>
        <taxon>Eukaryota</taxon>
        <taxon>Metazoa</taxon>
        <taxon>Ecdysozoa</taxon>
        <taxon>Nematoda</taxon>
        <taxon>Chromadorea</taxon>
        <taxon>Rhabditida</taxon>
        <taxon>Spirurina</taxon>
        <taxon>Ascaridomorpha</taxon>
        <taxon>Ascaridoidea</taxon>
        <taxon>Ascarididae</taxon>
        <taxon>Ascaris</taxon>
    </lineage>
</organism>
<evidence type="ECO:0000259" key="4">
    <source>
        <dbReference type="PROSITE" id="PS01031"/>
    </source>
</evidence>
<keyword evidence="1" id="KW-0346">Stress response</keyword>
<accession>A0A0M3IKI0</accession>
<dbReference type="PRINTS" id="PR00299">
    <property type="entry name" value="ACRYSTALLIN"/>
</dbReference>
<evidence type="ECO:0000313" key="5">
    <source>
        <dbReference type="Proteomes" id="UP000036681"/>
    </source>
</evidence>
<dbReference type="Pfam" id="PF00011">
    <property type="entry name" value="HSP20"/>
    <property type="match status" value="1"/>
</dbReference>
<reference evidence="6" key="1">
    <citation type="submission" date="2017-02" db="UniProtKB">
        <authorList>
            <consortium name="WormBaseParasite"/>
        </authorList>
    </citation>
    <scope>IDENTIFICATION</scope>
</reference>
<dbReference type="GO" id="GO:0042026">
    <property type="term" value="P:protein refolding"/>
    <property type="evidence" value="ECO:0007669"/>
    <property type="project" value="TreeGrafter"/>
</dbReference>
<evidence type="ECO:0000256" key="2">
    <source>
        <dbReference type="PROSITE-ProRule" id="PRU00285"/>
    </source>
</evidence>
<sequence>MLFSDKENIAIELGVSQFRPEELSVNMRDRKLIIEGHHEERSDDHGSIERHFVRKYSLPEKTKLDTI</sequence>
<dbReference type="GO" id="GO:0005634">
    <property type="term" value="C:nucleus"/>
    <property type="evidence" value="ECO:0007669"/>
    <property type="project" value="TreeGrafter"/>
</dbReference>
<dbReference type="Gene3D" id="2.60.40.790">
    <property type="match status" value="1"/>
</dbReference>
<dbReference type="GO" id="GO:0009408">
    <property type="term" value="P:response to heat"/>
    <property type="evidence" value="ECO:0007669"/>
    <property type="project" value="TreeGrafter"/>
</dbReference>
<dbReference type="PANTHER" id="PTHR45640:SF13">
    <property type="entry name" value="HEAT SHOCK PROTEIN 22-RELATED"/>
    <property type="match status" value="1"/>
</dbReference>
<evidence type="ECO:0000256" key="3">
    <source>
        <dbReference type="RuleBase" id="RU003616"/>
    </source>
</evidence>
<dbReference type="SUPFAM" id="SSF49764">
    <property type="entry name" value="HSP20-like chaperones"/>
    <property type="match status" value="1"/>
</dbReference>
<dbReference type="CDD" id="cd06526">
    <property type="entry name" value="metazoan_ACD"/>
    <property type="match status" value="1"/>
</dbReference>
<evidence type="ECO:0000256" key="1">
    <source>
        <dbReference type="ARBA" id="ARBA00023016"/>
    </source>
</evidence>
<name>A0A0M3IKI0_ASCLU</name>
<comment type="similarity">
    <text evidence="2 3">Belongs to the small heat shock protein (HSP20) family.</text>
</comment>
<dbReference type="InterPro" id="IPR008978">
    <property type="entry name" value="HSP20-like_chaperone"/>
</dbReference>
<dbReference type="InterPro" id="IPR002068">
    <property type="entry name" value="A-crystallin/Hsp20_dom"/>
</dbReference>
<keyword evidence="5" id="KW-1185">Reference proteome</keyword>
<dbReference type="InterPro" id="IPR001436">
    <property type="entry name" value="Alpha-crystallin/sHSP_animal"/>
</dbReference>
<dbReference type="GO" id="GO:0005737">
    <property type="term" value="C:cytoplasm"/>
    <property type="evidence" value="ECO:0007669"/>
    <property type="project" value="TreeGrafter"/>
</dbReference>
<evidence type="ECO:0000313" key="6">
    <source>
        <dbReference type="WBParaSite" id="ALUE_0001925101-mRNA-1"/>
    </source>
</evidence>
<proteinExistence type="inferred from homology"/>
<dbReference type="PROSITE" id="PS01031">
    <property type="entry name" value="SHSP"/>
    <property type="match status" value="1"/>
</dbReference>
<feature type="domain" description="SHSP" evidence="4">
    <location>
        <begin position="1"/>
        <end position="67"/>
    </location>
</feature>
<dbReference type="AlphaFoldDB" id="A0A0M3IKI0"/>
<dbReference type="GO" id="GO:0051082">
    <property type="term" value="F:unfolded protein binding"/>
    <property type="evidence" value="ECO:0007669"/>
    <property type="project" value="TreeGrafter"/>
</dbReference>
<dbReference type="WBParaSite" id="ALUE_0001925101-mRNA-1">
    <property type="protein sequence ID" value="ALUE_0001925101-mRNA-1"/>
    <property type="gene ID" value="ALUE_0001925101"/>
</dbReference>
<dbReference type="Proteomes" id="UP000036681">
    <property type="component" value="Unplaced"/>
</dbReference>
<protein>
    <submittedName>
        <fullName evidence="6">SHSP domain-containing protein</fullName>
    </submittedName>
</protein>